<evidence type="ECO:0000313" key="2">
    <source>
        <dbReference type="Proteomes" id="UP000224634"/>
    </source>
</evidence>
<dbReference type="PANTHER" id="PTHR36986:SF1">
    <property type="entry name" value="UPF0643 PROTEIN PB2B2.08"/>
    <property type="match status" value="1"/>
</dbReference>
<evidence type="ECO:0000313" key="1">
    <source>
        <dbReference type="EMBL" id="PGH20785.1"/>
    </source>
</evidence>
<keyword evidence="2" id="KW-1185">Reference proteome</keyword>
<name>A0A2B7YHL9_POLH7</name>
<protein>
    <submittedName>
        <fullName evidence="1">Uncharacterized protein</fullName>
    </submittedName>
</protein>
<dbReference type="AlphaFoldDB" id="A0A2B7YHL9"/>
<gene>
    <name evidence="1" type="ORF">AJ80_03412</name>
</gene>
<dbReference type="EMBL" id="PDNA01000038">
    <property type="protein sequence ID" value="PGH20785.1"/>
    <property type="molecule type" value="Genomic_DNA"/>
</dbReference>
<comment type="caution">
    <text evidence="1">The sequence shown here is derived from an EMBL/GenBank/DDBJ whole genome shotgun (WGS) entry which is preliminary data.</text>
</comment>
<reference evidence="1 2" key="1">
    <citation type="submission" date="2017-10" db="EMBL/GenBank/DDBJ databases">
        <title>Comparative genomics in systemic dimorphic fungi from Ajellomycetaceae.</title>
        <authorList>
            <person name="Munoz J.F."/>
            <person name="Mcewen J.G."/>
            <person name="Clay O.K."/>
            <person name="Cuomo C.A."/>
        </authorList>
    </citation>
    <scope>NUCLEOTIDE SEQUENCE [LARGE SCALE GENOMIC DNA]</scope>
    <source>
        <strain evidence="1 2">UAMH7299</strain>
    </source>
</reference>
<proteinExistence type="predicted"/>
<accession>A0A2B7YHL9</accession>
<organism evidence="1 2">
    <name type="scientific">Polytolypa hystricis (strain UAMH7299)</name>
    <dbReference type="NCBI Taxonomy" id="1447883"/>
    <lineage>
        <taxon>Eukaryota</taxon>
        <taxon>Fungi</taxon>
        <taxon>Dikarya</taxon>
        <taxon>Ascomycota</taxon>
        <taxon>Pezizomycotina</taxon>
        <taxon>Eurotiomycetes</taxon>
        <taxon>Eurotiomycetidae</taxon>
        <taxon>Onygenales</taxon>
        <taxon>Onygenales incertae sedis</taxon>
        <taxon>Polytolypa</taxon>
    </lineage>
</organism>
<dbReference type="Proteomes" id="UP000224634">
    <property type="component" value="Unassembled WGS sequence"/>
</dbReference>
<sequence>MGSIGNKLGAELPAKYTPVAHHSLVTNDFDALKFGAAASLQLRLGVKYEDAVISDSFLITSPYNEPGHLLDLRRLDISDQLLAKALTVLQPIQPDYATRDYTESFNWQFVMDLLKGFSAAEGYEWKERDFYVVTFRSQLQPTADGERLHELDWHSHREATESGGLLKYWFGTKNEQFRNLANCIWRSREDARLGGLGQWHKKARAAARDLYVSIEFTTLKLTIGDGVESWSIVDWKEGDEEG</sequence>
<dbReference type="OrthoDB" id="2140489at2759"/>
<dbReference type="PANTHER" id="PTHR36986">
    <property type="entry name" value="UPF0643 PROTEIN PB2B2.08"/>
    <property type="match status" value="1"/>
</dbReference>